<dbReference type="PANTHER" id="PTHR10625">
    <property type="entry name" value="HISTONE DEACETYLASE HDAC1-RELATED"/>
    <property type="match status" value="1"/>
</dbReference>
<dbReference type="Pfam" id="PF00850">
    <property type="entry name" value="Hist_deacetyl"/>
    <property type="match status" value="1"/>
</dbReference>
<organism evidence="3 4">
    <name type="scientific">Dissulfuribacter thermophilus</name>
    <dbReference type="NCBI Taxonomy" id="1156395"/>
    <lineage>
        <taxon>Bacteria</taxon>
        <taxon>Pseudomonadati</taxon>
        <taxon>Thermodesulfobacteriota</taxon>
        <taxon>Dissulfuribacteria</taxon>
        <taxon>Dissulfuribacterales</taxon>
        <taxon>Dissulfuribacteraceae</taxon>
        <taxon>Dissulfuribacter</taxon>
    </lineage>
</organism>
<dbReference type="Proteomes" id="UP000093080">
    <property type="component" value="Unassembled WGS sequence"/>
</dbReference>
<evidence type="ECO:0000313" key="3">
    <source>
        <dbReference type="EMBL" id="OCC16076.1"/>
    </source>
</evidence>
<dbReference type="PANTHER" id="PTHR10625:SF10">
    <property type="entry name" value="HISTONE DEACETYLASE HDAC1"/>
    <property type="match status" value="1"/>
</dbReference>
<comment type="similarity">
    <text evidence="1">Belongs to the histone deacetylase family.</text>
</comment>
<dbReference type="InterPro" id="IPR037138">
    <property type="entry name" value="His_deacetylse_dom_sf"/>
</dbReference>
<proteinExistence type="inferred from homology"/>
<protein>
    <submittedName>
        <fullName evidence="3">Acetylspermidine deacetylase</fullName>
    </submittedName>
</protein>
<name>A0A1B9F835_9BACT</name>
<comment type="caution">
    <text evidence="3">The sequence shown here is derived from an EMBL/GenBank/DDBJ whole genome shotgun (WGS) entry which is preliminary data.</text>
</comment>
<evidence type="ECO:0000256" key="1">
    <source>
        <dbReference type="ARBA" id="ARBA00005947"/>
    </source>
</evidence>
<evidence type="ECO:0000259" key="2">
    <source>
        <dbReference type="Pfam" id="PF00850"/>
    </source>
</evidence>
<dbReference type="InterPro" id="IPR000286">
    <property type="entry name" value="HDACs"/>
</dbReference>
<dbReference type="STRING" id="1156395.DBT_0538"/>
<feature type="domain" description="Histone deacetylase" evidence="2">
    <location>
        <begin position="21"/>
        <end position="310"/>
    </location>
</feature>
<keyword evidence="4" id="KW-1185">Reference proteome</keyword>
<dbReference type="AlphaFoldDB" id="A0A1B9F835"/>
<dbReference type="GO" id="GO:0040029">
    <property type="term" value="P:epigenetic regulation of gene expression"/>
    <property type="evidence" value="ECO:0007669"/>
    <property type="project" value="TreeGrafter"/>
</dbReference>
<dbReference type="PATRIC" id="fig|1156395.6.peg.547"/>
<dbReference type="Gene3D" id="3.40.800.20">
    <property type="entry name" value="Histone deacetylase domain"/>
    <property type="match status" value="1"/>
</dbReference>
<dbReference type="RefSeq" id="WP_067616119.1">
    <property type="nucleotide sequence ID" value="NZ_MAGO01000002.1"/>
</dbReference>
<accession>A0A1B9F835</accession>
<dbReference type="EMBL" id="MAGO01000002">
    <property type="protein sequence ID" value="OCC16076.1"/>
    <property type="molecule type" value="Genomic_DNA"/>
</dbReference>
<sequence length="353" mass="39148">MKKIGIVRDNRYMDHIPGPSHVESPERLKAIYQAIDECFVHDELINIEPRQANFEELNWNHYANYIKSIEATQNRQDFTTLDPDTIACPESFSVATLAVGGVFAAIDAIMTGKVEAGFCLIRPPGHHAEPDRAMGFCLFNNIALGAYYCQKVHSLDRCMIVDFDLHHGNGTQRSFYSQKNVLYFSTHQYPYYPGTGAHTEVGSGSAKGFTVNCPLPAGCGDQDYAAIFKLLLDPICSSFKPDIILVSAGFDIFWQDPLGGMNVTEKGFSAISRALITMAETTCNGRLLFVLEGGYSMDGLKTGVISILRQLVSRKEDDSVIKDATKFLEEAQPFAARQSLEKAIGVQKSYWDL</sequence>
<dbReference type="CDD" id="cd09992">
    <property type="entry name" value="HDAC_classII"/>
    <property type="match status" value="1"/>
</dbReference>
<dbReference type="SUPFAM" id="SSF52768">
    <property type="entry name" value="Arginase/deacetylase"/>
    <property type="match status" value="1"/>
</dbReference>
<evidence type="ECO:0000313" key="4">
    <source>
        <dbReference type="Proteomes" id="UP000093080"/>
    </source>
</evidence>
<reference evidence="3 4" key="1">
    <citation type="submission" date="2016-06" db="EMBL/GenBank/DDBJ databases">
        <title>Respiratory ammonification of nitrate coupled to the oxidation of elemental sulfur in deep-sea autotrophic thermophilic bacteria.</title>
        <authorList>
            <person name="Slobodkina G.B."/>
            <person name="Mardanov A.V."/>
            <person name="Ravin N.V."/>
            <person name="Frolova A.A."/>
            <person name="Viryasiv M.B."/>
            <person name="Chernyh N.A."/>
            <person name="Bonch-Osmolovskaya E.A."/>
            <person name="Slobodkin A.I."/>
        </authorList>
    </citation>
    <scope>NUCLEOTIDE SEQUENCE [LARGE SCALE GENOMIC DNA]</scope>
    <source>
        <strain evidence="3 4">S69</strain>
    </source>
</reference>
<gene>
    <name evidence="3" type="ORF">DBT_0538</name>
</gene>
<dbReference type="PRINTS" id="PR01270">
    <property type="entry name" value="HDASUPER"/>
</dbReference>
<dbReference type="OrthoDB" id="9808367at2"/>
<dbReference type="InterPro" id="IPR023801">
    <property type="entry name" value="His_deacetylse_dom"/>
</dbReference>
<dbReference type="GO" id="GO:0004407">
    <property type="term" value="F:histone deacetylase activity"/>
    <property type="evidence" value="ECO:0007669"/>
    <property type="project" value="TreeGrafter"/>
</dbReference>
<dbReference type="InterPro" id="IPR023696">
    <property type="entry name" value="Ureohydrolase_dom_sf"/>
</dbReference>